<sequence length="111" mass="12966">MLEVDRSRGPIRNITASFRDSCSIDESQRNLFKLIYSLEHYDACRCFCSEMGCSPLSMGLRCLQGIELPPWVSKDGQFWMQARRFLFRFLIQETEGSLYATKSIIRFSHIQ</sequence>
<name>A0ABR4G4S1_9EURO</name>
<comment type="caution">
    <text evidence="1">The sequence shown here is derived from an EMBL/GenBank/DDBJ whole genome shotgun (WGS) entry which is preliminary data.</text>
</comment>
<protein>
    <submittedName>
        <fullName evidence="1">Uncharacterized protein</fullName>
    </submittedName>
</protein>
<organism evidence="1 2">
    <name type="scientific">Aspergillus keveii</name>
    <dbReference type="NCBI Taxonomy" id="714993"/>
    <lineage>
        <taxon>Eukaryota</taxon>
        <taxon>Fungi</taxon>
        <taxon>Dikarya</taxon>
        <taxon>Ascomycota</taxon>
        <taxon>Pezizomycotina</taxon>
        <taxon>Eurotiomycetes</taxon>
        <taxon>Eurotiomycetidae</taxon>
        <taxon>Eurotiales</taxon>
        <taxon>Aspergillaceae</taxon>
        <taxon>Aspergillus</taxon>
        <taxon>Aspergillus subgen. Nidulantes</taxon>
    </lineage>
</organism>
<gene>
    <name evidence="1" type="ORF">BJX66DRAFT_215245</name>
</gene>
<dbReference type="Proteomes" id="UP001610563">
    <property type="component" value="Unassembled WGS sequence"/>
</dbReference>
<proteinExistence type="predicted"/>
<evidence type="ECO:0000313" key="1">
    <source>
        <dbReference type="EMBL" id="KAL2793978.1"/>
    </source>
</evidence>
<evidence type="ECO:0000313" key="2">
    <source>
        <dbReference type="Proteomes" id="UP001610563"/>
    </source>
</evidence>
<reference evidence="1 2" key="1">
    <citation type="submission" date="2024-07" db="EMBL/GenBank/DDBJ databases">
        <title>Section-level genome sequencing and comparative genomics of Aspergillus sections Usti and Cavernicolus.</title>
        <authorList>
            <consortium name="Lawrence Berkeley National Laboratory"/>
            <person name="Nybo J.L."/>
            <person name="Vesth T.C."/>
            <person name="Theobald S."/>
            <person name="Frisvad J.C."/>
            <person name="Larsen T.O."/>
            <person name="Kjaerboelling I."/>
            <person name="Rothschild-Mancinelli K."/>
            <person name="Lyhne E.K."/>
            <person name="Kogle M.E."/>
            <person name="Barry K."/>
            <person name="Clum A."/>
            <person name="Na H."/>
            <person name="Ledsgaard L."/>
            <person name="Lin J."/>
            <person name="Lipzen A."/>
            <person name="Kuo A."/>
            <person name="Riley R."/>
            <person name="Mondo S."/>
            <person name="Labutti K."/>
            <person name="Haridas S."/>
            <person name="Pangalinan J."/>
            <person name="Salamov A.A."/>
            <person name="Simmons B.A."/>
            <person name="Magnuson J.K."/>
            <person name="Chen J."/>
            <person name="Drula E."/>
            <person name="Henrissat B."/>
            <person name="Wiebenga A."/>
            <person name="Lubbers R.J."/>
            <person name="Gomes A.C."/>
            <person name="Makela M.R."/>
            <person name="Stajich J."/>
            <person name="Grigoriev I.V."/>
            <person name="Mortensen U.H."/>
            <person name="De Vries R.P."/>
            <person name="Baker S.E."/>
            <person name="Andersen M.R."/>
        </authorList>
    </citation>
    <scope>NUCLEOTIDE SEQUENCE [LARGE SCALE GENOMIC DNA]</scope>
    <source>
        <strain evidence="1 2">CBS 209.92</strain>
    </source>
</reference>
<keyword evidence="2" id="KW-1185">Reference proteome</keyword>
<accession>A0ABR4G4S1</accession>
<dbReference type="EMBL" id="JBFTWV010000050">
    <property type="protein sequence ID" value="KAL2793978.1"/>
    <property type="molecule type" value="Genomic_DNA"/>
</dbReference>